<dbReference type="AlphaFoldDB" id="A0A6P1EAM4"/>
<gene>
    <name evidence="1" type="ORF">GQR93_13835</name>
</gene>
<organism evidence="1 2">
    <name type="scientific">Lentilactobacillus hilgardii</name>
    <name type="common">Lactobacillus hilgardii</name>
    <dbReference type="NCBI Taxonomy" id="1588"/>
    <lineage>
        <taxon>Bacteria</taxon>
        <taxon>Bacillati</taxon>
        <taxon>Bacillota</taxon>
        <taxon>Bacilli</taxon>
        <taxon>Lactobacillales</taxon>
        <taxon>Lactobacillaceae</taxon>
        <taxon>Lentilactobacillus</taxon>
    </lineage>
</organism>
<keyword evidence="1" id="KW-0121">Carboxypeptidase</keyword>
<dbReference type="GO" id="GO:0004180">
    <property type="term" value="F:carboxypeptidase activity"/>
    <property type="evidence" value="ECO:0007669"/>
    <property type="project" value="UniProtKB-KW"/>
</dbReference>
<reference evidence="1 2" key="1">
    <citation type="submission" date="2019-12" db="EMBL/GenBank/DDBJ databases">
        <title>Lactobacillus hilgardii FLUB.</title>
        <authorList>
            <person name="Gustaw K."/>
        </authorList>
    </citation>
    <scope>NUCLEOTIDE SEQUENCE [LARGE SCALE GENOMIC DNA]</scope>
    <source>
        <strain evidence="1 2">FLUB</strain>
    </source>
</reference>
<proteinExistence type="predicted"/>
<protein>
    <submittedName>
        <fullName evidence="1">D-alanyl-D-alanine carboxypeptidase</fullName>
    </submittedName>
</protein>
<accession>A0A6P1EAM4</accession>
<dbReference type="Proteomes" id="UP000465035">
    <property type="component" value="Chromosome"/>
</dbReference>
<keyword evidence="1" id="KW-0645">Protease</keyword>
<keyword evidence="1" id="KW-0378">Hydrolase</keyword>
<sequence>MTVFATSNSERILLMRKRIFTVVGLGLLATITGFITEQPVQAKSQNSYQVVKSKDYSHVYSDKKHAVRLPFHAKTTHTAYMWNAHHTKKLHNLKNYQATTWFLAKSVVLKHGNHKRVYYQVKNTTQSMSGYVWKGYLAKGYSPKGYQIVQQKWANQSGSYYPRYYGQDVKMWNYNHSKVRVHLKNFPGMNWYRTETVVMRHGNKRAIYYYLSGTLRGNGRTVGGYVWRGYLKRGINPNHTGQNYVPIDDFLGDTDYNQYVQTAKYQKLAKQIAALFPYSKIDYGLSRIAAYNYDAANQSIMSDEDVKPIGTGGYSNIKAFPDIDRYLLKHSSWSDAKKLNAVKTMLDEAGYDSDKRVSMAGYQIGIQIIDNIPDILGQIVASDGNGYANGYAIVIGQQDPTGNSENNDKSFFYYD</sequence>
<evidence type="ECO:0000313" key="2">
    <source>
        <dbReference type="Proteomes" id="UP000465035"/>
    </source>
</evidence>
<name>A0A6P1EAM4_LENHI</name>
<dbReference type="EMBL" id="CP047121">
    <property type="protein sequence ID" value="QHB53190.1"/>
    <property type="molecule type" value="Genomic_DNA"/>
</dbReference>
<evidence type="ECO:0000313" key="1">
    <source>
        <dbReference type="EMBL" id="QHB53190.1"/>
    </source>
</evidence>